<dbReference type="InterPro" id="IPR050259">
    <property type="entry name" value="SDR"/>
</dbReference>
<dbReference type="Gene3D" id="3.40.50.720">
    <property type="entry name" value="NAD(P)-binding Rossmann-like Domain"/>
    <property type="match status" value="1"/>
</dbReference>
<gene>
    <name evidence="2" type="ORF">METZ01_LOCUS2158</name>
</gene>
<accession>A0A381N5F7</accession>
<proteinExistence type="inferred from homology"/>
<dbReference type="AlphaFoldDB" id="A0A381N5F7"/>
<comment type="similarity">
    <text evidence="1">Belongs to the short-chain dehydrogenases/reductases (SDR) family.</text>
</comment>
<dbReference type="Pfam" id="PF00106">
    <property type="entry name" value="adh_short"/>
    <property type="match status" value="1"/>
</dbReference>
<evidence type="ECO:0000313" key="2">
    <source>
        <dbReference type="EMBL" id="SUZ49304.1"/>
    </source>
</evidence>
<dbReference type="PRINTS" id="PR00081">
    <property type="entry name" value="GDHRDH"/>
</dbReference>
<protein>
    <recommendedName>
        <fullName evidence="3">Short-chain dehydrogenase/reductase SDR</fullName>
    </recommendedName>
</protein>
<dbReference type="PRINTS" id="PR00080">
    <property type="entry name" value="SDRFAMILY"/>
</dbReference>
<evidence type="ECO:0000256" key="1">
    <source>
        <dbReference type="ARBA" id="ARBA00006484"/>
    </source>
</evidence>
<evidence type="ECO:0008006" key="3">
    <source>
        <dbReference type="Google" id="ProtNLM"/>
    </source>
</evidence>
<dbReference type="EMBL" id="UINC01000111">
    <property type="protein sequence ID" value="SUZ49304.1"/>
    <property type="molecule type" value="Genomic_DNA"/>
</dbReference>
<dbReference type="InterPro" id="IPR002347">
    <property type="entry name" value="SDR_fam"/>
</dbReference>
<dbReference type="InterPro" id="IPR036291">
    <property type="entry name" value="NAD(P)-bd_dom_sf"/>
</dbReference>
<dbReference type="CDD" id="cd05233">
    <property type="entry name" value="SDR_c"/>
    <property type="match status" value="1"/>
</dbReference>
<name>A0A381N5F7_9ZZZZ</name>
<dbReference type="PANTHER" id="PTHR42879:SF6">
    <property type="entry name" value="NADPH-DEPENDENT REDUCTASE BACG"/>
    <property type="match status" value="1"/>
</dbReference>
<dbReference type="SUPFAM" id="SSF51735">
    <property type="entry name" value="NAD(P)-binding Rossmann-fold domains"/>
    <property type="match status" value="1"/>
</dbReference>
<dbReference type="PANTHER" id="PTHR42879">
    <property type="entry name" value="3-OXOACYL-(ACYL-CARRIER-PROTEIN) REDUCTASE"/>
    <property type="match status" value="1"/>
</dbReference>
<organism evidence="2">
    <name type="scientific">marine metagenome</name>
    <dbReference type="NCBI Taxonomy" id="408172"/>
    <lineage>
        <taxon>unclassified sequences</taxon>
        <taxon>metagenomes</taxon>
        <taxon>ecological metagenomes</taxon>
    </lineage>
</organism>
<sequence length="263" mass="28350">VELGIKDKVVLISGSYRGTGAGTARVFAQEGGLVAVHGHESGQADEVVSDIRTNNGNAVAVHGDLGTSEGAEQVVSQVEGAYGPVDVLVNNYGAPGSTKWTDLAEVWKQGWETNVLTGIRLTQRVLPSMRERGWGRIIFIGTVGTERPSERNPDYYGSKGSLPVVVRSLAKELRGSGVTANLVSPGMIATSEVREMLQRRAARHDIHGWEEVQRWALDNSMPNLTDRIPDPEDIGRYVVFVASEAAWHLTGMDFKTDGGAIDA</sequence>
<feature type="non-terminal residue" evidence="2">
    <location>
        <position position="1"/>
    </location>
</feature>
<reference evidence="2" key="1">
    <citation type="submission" date="2018-05" db="EMBL/GenBank/DDBJ databases">
        <authorList>
            <person name="Lanie J.A."/>
            <person name="Ng W.-L."/>
            <person name="Kazmierczak K.M."/>
            <person name="Andrzejewski T.M."/>
            <person name="Davidsen T.M."/>
            <person name="Wayne K.J."/>
            <person name="Tettelin H."/>
            <person name="Glass J.I."/>
            <person name="Rusch D."/>
            <person name="Podicherti R."/>
            <person name="Tsui H.-C.T."/>
            <person name="Winkler M.E."/>
        </authorList>
    </citation>
    <scope>NUCLEOTIDE SEQUENCE</scope>
</reference>